<proteinExistence type="predicted"/>
<dbReference type="PANTHER" id="PTHR37422:SF13">
    <property type="entry name" value="LIPOPOLYSACCHARIDE BIOSYNTHESIS PROTEIN PA4999-RELATED"/>
    <property type="match status" value="1"/>
</dbReference>
<dbReference type="InterPro" id="IPR051533">
    <property type="entry name" value="WaaL-like"/>
</dbReference>
<feature type="transmembrane region" description="Helical" evidence="5">
    <location>
        <begin position="241"/>
        <end position="259"/>
    </location>
</feature>
<feature type="transmembrane region" description="Helical" evidence="5">
    <location>
        <begin position="219"/>
        <end position="235"/>
    </location>
</feature>
<comment type="subcellular location">
    <subcellularLocation>
        <location evidence="1">Membrane</location>
        <topology evidence="1">Multi-pass membrane protein</topology>
    </subcellularLocation>
</comment>
<dbReference type="AlphaFoldDB" id="A0A1D8PBN9"/>
<dbReference type="STRING" id="1850246.LPB138_01955"/>
<evidence type="ECO:0000313" key="8">
    <source>
        <dbReference type="Proteomes" id="UP000176050"/>
    </source>
</evidence>
<evidence type="ECO:0000256" key="5">
    <source>
        <dbReference type="SAM" id="Phobius"/>
    </source>
</evidence>
<evidence type="ECO:0000256" key="1">
    <source>
        <dbReference type="ARBA" id="ARBA00004141"/>
    </source>
</evidence>
<dbReference type="Pfam" id="PF04932">
    <property type="entry name" value="Wzy_C"/>
    <property type="match status" value="1"/>
</dbReference>
<evidence type="ECO:0000256" key="4">
    <source>
        <dbReference type="ARBA" id="ARBA00023136"/>
    </source>
</evidence>
<feature type="domain" description="O-antigen ligase-related" evidence="6">
    <location>
        <begin position="226"/>
        <end position="373"/>
    </location>
</feature>
<sequence length="436" mass="48911">MFVIFHLVLGLLLLNQGFAKIYAVLIVCFGFIHILKSKNSRQQAVLWSAYLAGSDVLFRMSKGMIFHELHKYVIAAYLILALIVEKDKKAISPIFIFYILLLLIGIAFSEIPYPESIRKAIAFNLSGPISLGLISLYFYKRSISIKKILEILFFLGLPSIAMMSLLYFKTPDIRDIVFGGVANFAASGGFGPNQVSTVLGVGAFALAVHILFKRNYTTFLIFDVILLIYIFYRNLLTFSRGGFLTAVFALVFFATFFIYSKRNRLKSALKYIGIVCFFGLALWLYTSDVTGGMIDNRYSNRNASGIKKEDVTSGRTDIFDSELEGLFQNPIFGMGVGSGKYKRIEETGIVIASHNEMSRLLGEHGTIGILILLILFVVPIFNAMGQPPYAIAFLGAFFIFWFLTINHSAMRVSFPGFIYGLSLIRITLKDENTLHR</sequence>
<feature type="transmembrane region" description="Helical" evidence="5">
    <location>
        <begin position="194"/>
        <end position="212"/>
    </location>
</feature>
<evidence type="ECO:0000256" key="2">
    <source>
        <dbReference type="ARBA" id="ARBA00022692"/>
    </source>
</evidence>
<gene>
    <name evidence="7" type="ORF">LPB138_01955</name>
</gene>
<feature type="transmembrane region" description="Helical" evidence="5">
    <location>
        <begin position="151"/>
        <end position="168"/>
    </location>
</feature>
<dbReference type="PANTHER" id="PTHR37422">
    <property type="entry name" value="TEICHURONIC ACID BIOSYNTHESIS PROTEIN TUAE"/>
    <property type="match status" value="1"/>
</dbReference>
<feature type="transmembrane region" description="Helical" evidence="5">
    <location>
        <begin position="268"/>
        <end position="286"/>
    </location>
</feature>
<dbReference type="EMBL" id="CP017478">
    <property type="protein sequence ID" value="AOW21978.1"/>
    <property type="molecule type" value="Genomic_DNA"/>
</dbReference>
<name>A0A1D8PBN9_9FLAO</name>
<feature type="transmembrane region" description="Helical" evidence="5">
    <location>
        <begin position="64"/>
        <end position="83"/>
    </location>
</feature>
<keyword evidence="3 5" id="KW-1133">Transmembrane helix</keyword>
<keyword evidence="8" id="KW-1185">Reference proteome</keyword>
<protein>
    <recommendedName>
        <fullName evidence="6">O-antigen ligase-related domain-containing protein</fullName>
    </recommendedName>
</protein>
<evidence type="ECO:0000313" key="7">
    <source>
        <dbReference type="EMBL" id="AOW21978.1"/>
    </source>
</evidence>
<feature type="transmembrane region" description="Helical" evidence="5">
    <location>
        <begin position="120"/>
        <end position="139"/>
    </location>
</feature>
<dbReference type="KEGG" id="lul:LPB138_01955"/>
<dbReference type="InterPro" id="IPR007016">
    <property type="entry name" value="O-antigen_ligase-rel_domated"/>
</dbReference>
<organism evidence="7 8">
    <name type="scientific">Urechidicola croceus</name>
    <dbReference type="NCBI Taxonomy" id="1850246"/>
    <lineage>
        <taxon>Bacteria</taxon>
        <taxon>Pseudomonadati</taxon>
        <taxon>Bacteroidota</taxon>
        <taxon>Flavobacteriia</taxon>
        <taxon>Flavobacteriales</taxon>
        <taxon>Flavobacteriaceae</taxon>
        <taxon>Urechidicola</taxon>
    </lineage>
</organism>
<dbReference type="Proteomes" id="UP000176050">
    <property type="component" value="Chromosome"/>
</dbReference>
<feature type="transmembrane region" description="Helical" evidence="5">
    <location>
        <begin position="364"/>
        <end position="382"/>
    </location>
</feature>
<keyword evidence="4 5" id="KW-0472">Membrane</keyword>
<feature type="transmembrane region" description="Helical" evidence="5">
    <location>
        <begin position="389"/>
        <end position="406"/>
    </location>
</feature>
<keyword evidence="2 5" id="KW-0812">Transmembrane</keyword>
<evidence type="ECO:0000256" key="3">
    <source>
        <dbReference type="ARBA" id="ARBA00022989"/>
    </source>
</evidence>
<feature type="transmembrane region" description="Helical" evidence="5">
    <location>
        <begin position="90"/>
        <end position="108"/>
    </location>
</feature>
<evidence type="ECO:0000259" key="6">
    <source>
        <dbReference type="Pfam" id="PF04932"/>
    </source>
</evidence>
<dbReference type="GO" id="GO:0016020">
    <property type="term" value="C:membrane"/>
    <property type="evidence" value="ECO:0007669"/>
    <property type="project" value="UniProtKB-SubCell"/>
</dbReference>
<accession>A0A1D8PBN9</accession>
<reference evidence="7 8" key="1">
    <citation type="submission" date="2016-10" db="EMBL/GenBank/DDBJ databases">
        <title>Lutibacter sp. LPB0138, isolated from marine gastropod.</title>
        <authorList>
            <person name="Kim E."/>
            <person name="Yi H."/>
        </authorList>
    </citation>
    <scope>NUCLEOTIDE SEQUENCE [LARGE SCALE GENOMIC DNA]</scope>
    <source>
        <strain evidence="7 8">LPB0138</strain>
    </source>
</reference>